<proteinExistence type="predicted"/>
<sequence>MAGREPIWRVTMGPYLVWRFRRIGSSSEKDLRSHSRFPTKGTVVGPGGRFSFGKTKS</sequence>
<keyword evidence="3" id="KW-1185">Reference proteome</keyword>
<dbReference type="EMBL" id="JARBHA010000016">
    <property type="protein sequence ID" value="KAJ9678332.1"/>
    <property type="molecule type" value="Genomic_DNA"/>
</dbReference>
<evidence type="ECO:0000313" key="3">
    <source>
        <dbReference type="Proteomes" id="UP001168098"/>
    </source>
</evidence>
<name>A0AA38YXG6_VITRO</name>
<comment type="caution">
    <text evidence="2">The sequence shown here is derived from an EMBL/GenBank/DDBJ whole genome shotgun (WGS) entry which is preliminary data.</text>
</comment>
<feature type="region of interest" description="Disordered" evidence="1">
    <location>
        <begin position="27"/>
        <end position="57"/>
    </location>
</feature>
<evidence type="ECO:0000256" key="1">
    <source>
        <dbReference type="SAM" id="MobiDB-lite"/>
    </source>
</evidence>
<dbReference type="AlphaFoldDB" id="A0AA38YXG6"/>
<dbReference type="Proteomes" id="UP001168098">
    <property type="component" value="Unassembled WGS sequence"/>
</dbReference>
<gene>
    <name evidence="2" type="ORF">PVL29_020486</name>
</gene>
<protein>
    <submittedName>
        <fullName evidence="2">Uncharacterized protein</fullName>
    </submittedName>
</protein>
<accession>A0AA38YXG6</accession>
<organism evidence="2 3">
    <name type="scientific">Vitis rotundifolia</name>
    <name type="common">Muscadine grape</name>
    <dbReference type="NCBI Taxonomy" id="103349"/>
    <lineage>
        <taxon>Eukaryota</taxon>
        <taxon>Viridiplantae</taxon>
        <taxon>Streptophyta</taxon>
        <taxon>Embryophyta</taxon>
        <taxon>Tracheophyta</taxon>
        <taxon>Spermatophyta</taxon>
        <taxon>Magnoliopsida</taxon>
        <taxon>eudicotyledons</taxon>
        <taxon>Gunneridae</taxon>
        <taxon>Pentapetalae</taxon>
        <taxon>rosids</taxon>
        <taxon>Vitales</taxon>
        <taxon>Vitaceae</taxon>
        <taxon>Viteae</taxon>
        <taxon>Vitis</taxon>
    </lineage>
</organism>
<evidence type="ECO:0000313" key="2">
    <source>
        <dbReference type="EMBL" id="KAJ9678332.1"/>
    </source>
</evidence>
<reference evidence="2 3" key="1">
    <citation type="journal article" date="2023" name="BMC Biotechnol.">
        <title>Vitis rotundifolia cv Carlos genome sequencing.</title>
        <authorList>
            <person name="Huff M."/>
            <person name="Hulse-Kemp A."/>
            <person name="Scheffler B."/>
            <person name="Youngblood R."/>
            <person name="Simpson S."/>
            <person name="Babiker E."/>
            <person name="Staton M."/>
        </authorList>
    </citation>
    <scope>NUCLEOTIDE SEQUENCE [LARGE SCALE GENOMIC DNA]</scope>
    <source>
        <tissue evidence="2">Leaf</tissue>
    </source>
</reference>